<dbReference type="EMBL" id="OMOD01000054">
    <property type="protein sequence ID" value="SPF35891.1"/>
    <property type="molecule type" value="Genomic_DNA"/>
</dbReference>
<dbReference type="AlphaFoldDB" id="A0A2U3K892"/>
<evidence type="ECO:0000313" key="2">
    <source>
        <dbReference type="EMBL" id="SPF35891.1"/>
    </source>
</evidence>
<sequence>MTYSYTQISQYLTCPRRYRHRYLKGWKEKDTRAVMLFGRAFERANSALFRCEDRGAVLFTEWSACQS</sequence>
<protein>
    <recommendedName>
        <fullName evidence="1">PD-(D/E)XK endonuclease-like domain-containing protein</fullName>
    </recommendedName>
</protein>
<dbReference type="OrthoDB" id="5413799at2"/>
<evidence type="ECO:0000313" key="3">
    <source>
        <dbReference type="Proteomes" id="UP000238701"/>
    </source>
</evidence>
<accession>A0A2U3K892</accession>
<reference evidence="3" key="1">
    <citation type="submission" date="2018-02" db="EMBL/GenBank/DDBJ databases">
        <authorList>
            <person name="Hausmann B."/>
        </authorList>
    </citation>
    <scope>NUCLEOTIDE SEQUENCE [LARGE SCALE GENOMIC DNA]</scope>
    <source>
        <strain evidence="3">Peat soil MAG SbA1</strain>
    </source>
</reference>
<gene>
    <name evidence="2" type="ORF">SBA1_1470005</name>
</gene>
<evidence type="ECO:0000259" key="1">
    <source>
        <dbReference type="Pfam" id="PF12705"/>
    </source>
</evidence>
<name>A0A2U3K892_9BACT</name>
<dbReference type="InterPro" id="IPR038726">
    <property type="entry name" value="PDDEXK_AddAB-type"/>
</dbReference>
<dbReference type="Proteomes" id="UP000238701">
    <property type="component" value="Unassembled WGS sequence"/>
</dbReference>
<dbReference type="Pfam" id="PF12705">
    <property type="entry name" value="PDDEXK_1"/>
    <property type="match status" value="1"/>
</dbReference>
<feature type="domain" description="PD-(D/E)XK endonuclease-like" evidence="1">
    <location>
        <begin position="3"/>
        <end position="50"/>
    </location>
</feature>
<organism evidence="2 3">
    <name type="scientific">Candidatus Sulfotelmatobacter kueseliae</name>
    <dbReference type="NCBI Taxonomy" id="2042962"/>
    <lineage>
        <taxon>Bacteria</taxon>
        <taxon>Pseudomonadati</taxon>
        <taxon>Acidobacteriota</taxon>
        <taxon>Terriglobia</taxon>
        <taxon>Terriglobales</taxon>
        <taxon>Candidatus Korobacteraceae</taxon>
        <taxon>Candidatus Sulfotelmatobacter</taxon>
    </lineage>
</organism>
<proteinExistence type="predicted"/>